<gene>
    <name evidence="2" type="ORF">PENANT_c016G04257</name>
</gene>
<sequence length="111" mass="12748">MYHTRFTRCPDPHCKKYPTIAKPRIYQTLIAGMALALGIWFLFIELYENEQRWRKNAGVAIFHGDLPPAPHYLPGRVPSLANERVEKSTPVDVDMAMPARQVGVVEHRFMA</sequence>
<dbReference type="Proteomes" id="UP000191672">
    <property type="component" value="Unassembled WGS sequence"/>
</dbReference>
<evidence type="ECO:0000313" key="2">
    <source>
        <dbReference type="EMBL" id="OQD83491.1"/>
    </source>
</evidence>
<keyword evidence="3" id="KW-1185">Reference proteome</keyword>
<keyword evidence="1" id="KW-0472">Membrane</keyword>
<keyword evidence="1" id="KW-0812">Transmembrane</keyword>
<keyword evidence="1" id="KW-1133">Transmembrane helix</keyword>
<comment type="caution">
    <text evidence="2">The sequence shown here is derived from an EMBL/GenBank/DDBJ whole genome shotgun (WGS) entry which is preliminary data.</text>
</comment>
<evidence type="ECO:0000313" key="3">
    <source>
        <dbReference type="Proteomes" id="UP000191672"/>
    </source>
</evidence>
<proteinExistence type="predicted"/>
<protein>
    <submittedName>
        <fullName evidence="2">Uncharacterized protein</fullName>
    </submittedName>
</protein>
<dbReference type="EMBL" id="MDYN01000016">
    <property type="protein sequence ID" value="OQD83491.1"/>
    <property type="molecule type" value="Genomic_DNA"/>
</dbReference>
<feature type="transmembrane region" description="Helical" evidence="1">
    <location>
        <begin position="25"/>
        <end position="47"/>
    </location>
</feature>
<organism evidence="2 3">
    <name type="scientific">Penicillium antarcticum</name>
    <dbReference type="NCBI Taxonomy" id="416450"/>
    <lineage>
        <taxon>Eukaryota</taxon>
        <taxon>Fungi</taxon>
        <taxon>Dikarya</taxon>
        <taxon>Ascomycota</taxon>
        <taxon>Pezizomycotina</taxon>
        <taxon>Eurotiomycetes</taxon>
        <taxon>Eurotiomycetidae</taxon>
        <taxon>Eurotiales</taxon>
        <taxon>Aspergillaceae</taxon>
        <taxon>Penicillium</taxon>
    </lineage>
</organism>
<evidence type="ECO:0000256" key="1">
    <source>
        <dbReference type="SAM" id="Phobius"/>
    </source>
</evidence>
<dbReference type="OrthoDB" id="262547at2759"/>
<dbReference type="AlphaFoldDB" id="A0A1V6Q2N2"/>
<reference evidence="3" key="1">
    <citation type="journal article" date="2017" name="Nat. Microbiol.">
        <title>Global analysis of biosynthetic gene clusters reveals vast potential of secondary metabolite production in Penicillium species.</title>
        <authorList>
            <person name="Nielsen J.C."/>
            <person name="Grijseels S."/>
            <person name="Prigent S."/>
            <person name="Ji B."/>
            <person name="Dainat J."/>
            <person name="Nielsen K.F."/>
            <person name="Frisvad J.C."/>
            <person name="Workman M."/>
            <person name="Nielsen J."/>
        </authorList>
    </citation>
    <scope>NUCLEOTIDE SEQUENCE [LARGE SCALE GENOMIC DNA]</scope>
    <source>
        <strain evidence="3">IBT 31811</strain>
    </source>
</reference>
<accession>A0A1V6Q2N2</accession>
<name>A0A1V6Q2N2_9EURO</name>